<reference evidence="2 4" key="1">
    <citation type="journal article" date="2014" name="BMC Genomics">
        <title>Genome sequence of Anopheles sinensis provides insight into genetics basis of mosquito competence for malaria parasites.</title>
        <authorList>
            <person name="Zhou D."/>
            <person name="Zhang D."/>
            <person name="Ding G."/>
            <person name="Shi L."/>
            <person name="Hou Q."/>
            <person name="Ye Y."/>
            <person name="Xu Y."/>
            <person name="Zhou H."/>
            <person name="Xiong C."/>
            <person name="Li S."/>
            <person name="Yu J."/>
            <person name="Hong S."/>
            <person name="Yu X."/>
            <person name="Zou P."/>
            <person name="Chen C."/>
            <person name="Chang X."/>
            <person name="Wang W."/>
            <person name="Lv Y."/>
            <person name="Sun Y."/>
            <person name="Ma L."/>
            <person name="Shen B."/>
            <person name="Zhu C."/>
        </authorList>
    </citation>
    <scope>NUCLEOTIDE SEQUENCE [LARGE SCALE GENOMIC DNA]</scope>
</reference>
<dbReference type="OrthoDB" id="10257492at2759"/>
<dbReference type="EMBL" id="ATLV01018610">
    <property type="status" value="NOT_ANNOTATED_CDS"/>
    <property type="molecule type" value="Genomic_DNA"/>
</dbReference>
<evidence type="ECO:0000313" key="2">
    <source>
        <dbReference type="EMBL" id="KFB43247.1"/>
    </source>
</evidence>
<proteinExistence type="predicted"/>
<gene>
    <name evidence="2" type="ORF">ZHAS_00011027</name>
</gene>
<evidence type="ECO:0000313" key="4">
    <source>
        <dbReference type="Proteomes" id="UP000030765"/>
    </source>
</evidence>
<feature type="region of interest" description="Disordered" evidence="1">
    <location>
        <begin position="45"/>
        <end position="77"/>
    </location>
</feature>
<accession>A0A084VZ53</accession>
<name>A0A084VZ53_ANOSI</name>
<evidence type="ECO:0000313" key="3">
    <source>
        <dbReference type="EnsemblMetazoa" id="ASIC011027-PA"/>
    </source>
</evidence>
<dbReference type="VEuPathDB" id="VectorBase:ASIC011027"/>
<protein>
    <submittedName>
        <fullName evidence="2">AGAP007104-PA-like protein</fullName>
    </submittedName>
</protein>
<sequence length="77" mass="8840">MFAKLCQMEATSLLARRAAALPMVNLPALCSRFISKSSEVNNSDYMTIRTTDDQHHHQKVSRSYDSKQQIRLKKVSR</sequence>
<reference evidence="3" key="2">
    <citation type="submission" date="2020-05" db="UniProtKB">
        <authorList>
            <consortium name="EnsemblMetazoa"/>
        </authorList>
    </citation>
    <scope>IDENTIFICATION</scope>
</reference>
<dbReference type="VEuPathDB" id="VectorBase:ASIS019024"/>
<dbReference type="EnsemblMetazoa" id="ASIC011027-RA">
    <property type="protein sequence ID" value="ASIC011027-PA"/>
    <property type="gene ID" value="ASIC011027"/>
</dbReference>
<dbReference type="STRING" id="74873.A0A084VZ53"/>
<dbReference type="EMBL" id="KE525239">
    <property type="protein sequence ID" value="KFB43247.1"/>
    <property type="molecule type" value="Genomic_DNA"/>
</dbReference>
<keyword evidence="4" id="KW-1185">Reference proteome</keyword>
<organism evidence="3 4">
    <name type="scientific">Anopheles sinensis</name>
    <name type="common">Mosquito</name>
    <dbReference type="NCBI Taxonomy" id="74873"/>
    <lineage>
        <taxon>Eukaryota</taxon>
        <taxon>Metazoa</taxon>
        <taxon>Ecdysozoa</taxon>
        <taxon>Arthropoda</taxon>
        <taxon>Hexapoda</taxon>
        <taxon>Insecta</taxon>
        <taxon>Pterygota</taxon>
        <taxon>Neoptera</taxon>
        <taxon>Endopterygota</taxon>
        <taxon>Diptera</taxon>
        <taxon>Nematocera</taxon>
        <taxon>Culicoidea</taxon>
        <taxon>Culicidae</taxon>
        <taxon>Anophelinae</taxon>
        <taxon>Anopheles</taxon>
    </lineage>
</organism>
<dbReference type="Proteomes" id="UP000030765">
    <property type="component" value="Unassembled WGS sequence"/>
</dbReference>
<evidence type="ECO:0000256" key="1">
    <source>
        <dbReference type="SAM" id="MobiDB-lite"/>
    </source>
</evidence>
<dbReference type="AlphaFoldDB" id="A0A084VZ53"/>